<comment type="caution">
    <text evidence="2">The sequence shown here is derived from an EMBL/GenBank/DDBJ whole genome shotgun (WGS) entry which is preliminary data.</text>
</comment>
<dbReference type="AlphaFoldDB" id="W9Y8R0"/>
<dbReference type="Proteomes" id="UP000019484">
    <property type="component" value="Unassembled WGS sequence"/>
</dbReference>
<dbReference type="GO" id="GO:0006974">
    <property type="term" value="P:DNA damage response"/>
    <property type="evidence" value="ECO:0007669"/>
    <property type="project" value="TreeGrafter"/>
</dbReference>
<dbReference type="EMBL" id="AMWN01000005">
    <property type="protein sequence ID" value="EXJ85631.1"/>
    <property type="molecule type" value="Genomic_DNA"/>
</dbReference>
<dbReference type="Gene3D" id="3.30.110.170">
    <property type="entry name" value="Protein of unknown function (DUF541), domain 1"/>
    <property type="match status" value="1"/>
</dbReference>
<feature type="region of interest" description="Disordered" evidence="1">
    <location>
        <begin position="82"/>
        <end position="112"/>
    </location>
</feature>
<dbReference type="eggNOG" id="ENOG502SGSU">
    <property type="taxonomic scope" value="Eukaryota"/>
</dbReference>
<evidence type="ECO:0000256" key="1">
    <source>
        <dbReference type="SAM" id="MobiDB-lite"/>
    </source>
</evidence>
<dbReference type="PANTHER" id="PTHR34387">
    <property type="entry name" value="SLR1258 PROTEIN"/>
    <property type="match status" value="1"/>
</dbReference>
<evidence type="ECO:0008006" key="4">
    <source>
        <dbReference type="Google" id="ProtNLM"/>
    </source>
</evidence>
<evidence type="ECO:0000313" key="2">
    <source>
        <dbReference type="EMBL" id="EXJ85631.1"/>
    </source>
</evidence>
<dbReference type="RefSeq" id="XP_007725069.1">
    <property type="nucleotide sequence ID" value="XM_007726879.1"/>
</dbReference>
<gene>
    <name evidence="2" type="ORF">A1O1_05997</name>
</gene>
<accession>W9Y8R0</accession>
<dbReference type="PANTHER" id="PTHR34387:SF1">
    <property type="entry name" value="PERIPLASMIC IMMUNOGENIC PROTEIN"/>
    <property type="match status" value="1"/>
</dbReference>
<dbReference type="OrthoDB" id="3335918at2759"/>
<reference evidence="2 3" key="1">
    <citation type="submission" date="2013-03" db="EMBL/GenBank/DDBJ databases">
        <title>The Genome Sequence of Capronia coronata CBS 617.96.</title>
        <authorList>
            <consortium name="The Broad Institute Genomics Platform"/>
            <person name="Cuomo C."/>
            <person name="de Hoog S."/>
            <person name="Gorbushina A."/>
            <person name="Walker B."/>
            <person name="Young S.K."/>
            <person name="Zeng Q."/>
            <person name="Gargeya S."/>
            <person name="Fitzgerald M."/>
            <person name="Haas B."/>
            <person name="Abouelleil A."/>
            <person name="Allen A.W."/>
            <person name="Alvarado L."/>
            <person name="Arachchi H.M."/>
            <person name="Berlin A.M."/>
            <person name="Chapman S.B."/>
            <person name="Gainer-Dewar J."/>
            <person name="Goldberg J."/>
            <person name="Griggs A."/>
            <person name="Gujja S."/>
            <person name="Hansen M."/>
            <person name="Howarth C."/>
            <person name="Imamovic A."/>
            <person name="Ireland A."/>
            <person name="Larimer J."/>
            <person name="McCowan C."/>
            <person name="Murphy C."/>
            <person name="Pearson M."/>
            <person name="Poon T.W."/>
            <person name="Priest M."/>
            <person name="Roberts A."/>
            <person name="Saif S."/>
            <person name="Shea T."/>
            <person name="Sisk P."/>
            <person name="Sykes S."/>
            <person name="Wortman J."/>
            <person name="Nusbaum C."/>
            <person name="Birren B."/>
        </authorList>
    </citation>
    <scope>NUCLEOTIDE SEQUENCE [LARGE SCALE GENOMIC DNA]</scope>
    <source>
        <strain evidence="2 3">CBS 617.96</strain>
    </source>
</reference>
<organism evidence="2 3">
    <name type="scientific">Capronia coronata CBS 617.96</name>
    <dbReference type="NCBI Taxonomy" id="1182541"/>
    <lineage>
        <taxon>Eukaryota</taxon>
        <taxon>Fungi</taxon>
        <taxon>Dikarya</taxon>
        <taxon>Ascomycota</taxon>
        <taxon>Pezizomycotina</taxon>
        <taxon>Eurotiomycetes</taxon>
        <taxon>Chaetothyriomycetidae</taxon>
        <taxon>Chaetothyriales</taxon>
        <taxon>Herpotrichiellaceae</taxon>
        <taxon>Capronia</taxon>
    </lineage>
</organism>
<name>W9Y8R0_9EURO</name>
<dbReference type="Pfam" id="PF04402">
    <property type="entry name" value="SIMPL"/>
    <property type="match status" value="1"/>
</dbReference>
<evidence type="ECO:0000313" key="3">
    <source>
        <dbReference type="Proteomes" id="UP000019484"/>
    </source>
</evidence>
<protein>
    <recommendedName>
        <fullName evidence="4">DUF541 domain-containing protein</fullName>
    </recommendedName>
</protein>
<dbReference type="InterPro" id="IPR007497">
    <property type="entry name" value="SIMPL/DUF541"/>
</dbReference>
<dbReference type="InterPro" id="IPR052022">
    <property type="entry name" value="26kDa_periplasmic_antigen"/>
</dbReference>
<dbReference type="GeneID" id="19160868"/>
<sequence>MVPVPTVIRIEGSATISTLAERAALVVQISDSGYDKDQVSKNVLDTVTNLQAQLDSLCPRLDNGEGDISPTAPVSFYSISSLSTSSRNQRDDDPDDYSYDDIGPSAANKRPHREVFTARTSVDIRFRDFVKLGELVAQLSSTPYVNITGVTWKLTDDTQDALADQARMNALRQTIRRANSYAEVIGRTASVVPVKIEDASQYRPTGRIKQTARKAAAPMSVGGGIDFEPQTMDVTATLDVEFHAE</sequence>
<dbReference type="HOGENOM" id="CLU_075628_1_0_1"/>
<proteinExistence type="predicted"/>
<keyword evidence="3" id="KW-1185">Reference proteome</keyword>